<sequence>MFSRIFKVFNSNVNKMEPLHYLNIPSEKATFSMGCFWAPDSLFGSTPGIITTRVGYAGGSEGFIPTYRNIGDYTEAIQLQYDPNTVSYLELLKMFWDHHDPTAKFKKQYSSFIYYHNDQQKAEAEMSLNEKKSKGLDILTKIEPAGQFFNAEDYHQKYRLQQHKNLCNDLGLKTGEDLINSHVAARLNGYVVGQGGIDQFDSEVSKLRLDEAAIKYIRQLVIKYEGQGLHC</sequence>
<evidence type="ECO:0000256" key="3">
    <source>
        <dbReference type="ARBA" id="ARBA00023002"/>
    </source>
</evidence>
<protein>
    <recommendedName>
        <fullName evidence="2">peptide-methionine (S)-S-oxide reductase</fullName>
        <ecNumber evidence="2">1.8.4.11</ecNumber>
    </recommendedName>
    <alternativeName>
        <fullName evidence="4">Peptide-methionine (S)-S-oxide reductase</fullName>
    </alternativeName>
</protein>
<comment type="similarity">
    <text evidence="1">Belongs to the MsrA Met sulfoxide reductase family.</text>
</comment>
<accession>A0A2S2PNH1</accession>
<organism evidence="7">
    <name type="scientific">Schizaphis graminum</name>
    <name type="common">Green bug aphid</name>
    <dbReference type="NCBI Taxonomy" id="13262"/>
    <lineage>
        <taxon>Eukaryota</taxon>
        <taxon>Metazoa</taxon>
        <taxon>Ecdysozoa</taxon>
        <taxon>Arthropoda</taxon>
        <taxon>Hexapoda</taxon>
        <taxon>Insecta</taxon>
        <taxon>Pterygota</taxon>
        <taxon>Neoptera</taxon>
        <taxon>Paraneoptera</taxon>
        <taxon>Hemiptera</taxon>
        <taxon>Sternorrhyncha</taxon>
        <taxon>Aphidomorpha</taxon>
        <taxon>Aphidoidea</taxon>
        <taxon>Aphididae</taxon>
        <taxon>Aphidini</taxon>
        <taxon>Schizaphis</taxon>
    </lineage>
</organism>
<gene>
    <name evidence="7" type="primary">Eip71CD</name>
    <name evidence="7" type="ORF">g.167981</name>
</gene>
<name>A0A2S2PNH1_SCHGA</name>
<dbReference type="EMBL" id="GGMR01018305">
    <property type="protein sequence ID" value="MBY30924.1"/>
    <property type="molecule type" value="Transcribed_RNA"/>
</dbReference>
<evidence type="ECO:0000259" key="6">
    <source>
        <dbReference type="Pfam" id="PF20939"/>
    </source>
</evidence>
<evidence type="ECO:0000256" key="4">
    <source>
        <dbReference type="ARBA" id="ARBA00030643"/>
    </source>
</evidence>
<dbReference type="FunFam" id="3.30.1060.10:FF:000004">
    <property type="entry name" value="Peptide methionine sulfoxide reductase A5"/>
    <property type="match status" value="1"/>
</dbReference>
<dbReference type="InterPro" id="IPR036509">
    <property type="entry name" value="Met_Sox_Rdtase_MsrA_sf"/>
</dbReference>
<dbReference type="PANTHER" id="PTHR43774">
    <property type="entry name" value="PEPTIDE METHIONINE SULFOXIDE REDUCTASE"/>
    <property type="match status" value="1"/>
</dbReference>
<feature type="domain" description="Peptide methionine sulphoxide reductase MsrA" evidence="5">
    <location>
        <begin position="28"/>
        <end position="167"/>
    </location>
</feature>
<dbReference type="AlphaFoldDB" id="A0A2S2PNH1"/>
<dbReference type="Gene3D" id="3.30.1060.10">
    <property type="entry name" value="Peptide methionine sulphoxide reductase MsrA"/>
    <property type="match status" value="1"/>
</dbReference>
<dbReference type="Pfam" id="PF20939">
    <property type="entry name" value="MsrA_helical"/>
    <property type="match status" value="1"/>
</dbReference>
<evidence type="ECO:0000256" key="1">
    <source>
        <dbReference type="ARBA" id="ARBA00005591"/>
    </source>
</evidence>
<keyword evidence="3" id="KW-0560">Oxidoreductase</keyword>
<evidence type="ECO:0000313" key="7">
    <source>
        <dbReference type="EMBL" id="MBY30924.1"/>
    </source>
</evidence>
<dbReference type="Pfam" id="PF01625">
    <property type="entry name" value="PMSR"/>
    <property type="match status" value="1"/>
</dbReference>
<dbReference type="EC" id="1.8.4.11" evidence="2"/>
<evidence type="ECO:0000256" key="2">
    <source>
        <dbReference type="ARBA" id="ARBA00012502"/>
    </source>
</evidence>
<dbReference type="NCBIfam" id="TIGR00401">
    <property type="entry name" value="msrA"/>
    <property type="match status" value="1"/>
</dbReference>
<dbReference type="GO" id="GO:0008113">
    <property type="term" value="F:peptide-methionine (S)-S-oxide reductase activity"/>
    <property type="evidence" value="ECO:0007669"/>
    <property type="project" value="UniProtKB-EC"/>
</dbReference>
<reference evidence="7" key="1">
    <citation type="submission" date="2018-04" db="EMBL/GenBank/DDBJ databases">
        <title>Transcriptome of Schizaphis graminum biotype I.</title>
        <authorList>
            <person name="Scully E.D."/>
            <person name="Geib S.M."/>
            <person name="Palmer N.A."/>
            <person name="Koch K."/>
            <person name="Bradshaw J."/>
            <person name="Heng-Moss T."/>
            <person name="Sarath G."/>
        </authorList>
    </citation>
    <scope>NUCLEOTIDE SEQUENCE</scope>
</reference>
<dbReference type="PANTHER" id="PTHR43774:SF1">
    <property type="entry name" value="PEPTIDE METHIONINE SULFOXIDE REDUCTASE MSRA 2"/>
    <property type="match status" value="1"/>
</dbReference>
<dbReference type="HAMAP" id="MF_01401">
    <property type="entry name" value="MsrA"/>
    <property type="match status" value="1"/>
</dbReference>
<evidence type="ECO:0000259" key="5">
    <source>
        <dbReference type="Pfam" id="PF01625"/>
    </source>
</evidence>
<dbReference type="InterPro" id="IPR049006">
    <property type="entry name" value="MsrA_helical"/>
</dbReference>
<dbReference type="InterPro" id="IPR002569">
    <property type="entry name" value="Met_Sox_Rdtase_MsrA_dom"/>
</dbReference>
<dbReference type="SUPFAM" id="SSF55068">
    <property type="entry name" value="Peptide methionine sulfoxide reductase"/>
    <property type="match status" value="1"/>
</dbReference>
<feature type="domain" description="Selenoprotein methionine sulfoxide reductase A helical" evidence="6">
    <location>
        <begin position="176"/>
        <end position="219"/>
    </location>
</feature>
<proteinExistence type="inferred from homology"/>